<feature type="compositionally biased region" description="Basic and acidic residues" evidence="1">
    <location>
        <begin position="23"/>
        <end position="57"/>
    </location>
</feature>
<dbReference type="Proteomes" id="UP001180087">
    <property type="component" value="Chromosome"/>
</dbReference>
<dbReference type="EMBL" id="CP129113">
    <property type="protein sequence ID" value="WLV23673.1"/>
    <property type="molecule type" value="Genomic_DNA"/>
</dbReference>
<dbReference type="InterPro" id="IPR019076">
    <property type="entry name" value="Spore_lipoprot_YhcN/YlaJ-like"/>
</dbReference>
<proteinExistence type="predicted"/>
<protein>
    <submittedName>
        <fullName evidence="2">YhcN/YlaJ family sporulation lipoprotein</fullName>
    </submittedName>
</protein>
<evidence type="ECO:0000313" key="3">
    <source>
        <dbReference type="Proteomes" id="UP001180087"/>
    </source>
</evidence>
<reference evidence="2" key="1">
    <citation type="submission" date="2023-06" db="EMBL/GenBank/DDBJ databases">
        <title>A Treasure from Seagulls: Isolation and Description of Aciduricobacillus qingdaonensis gen. nov., sp. nov., a Rare Obligately Uric Acid-utilizing Member in the Family Bacillaceae.</title>
        <authorList>
            <person name="Liu W."/>
            <person name="Wang B."/>
        </authorList>
    </citation>
    <scope>NUCLEOTIDE SEQUENCE</scope>
    <source>
        <strain evidence="2">44XB</strain>
    </source>
</reference>
<keyword evidence="2" id="KW-0449">Lipoprotein</keyword>
<dbReference type="Pfam" id="PF09580">
    <property type="entry name" value="Spore_YhcN_YlaJ"/>
    <property type="match status" value="1"/>
</dbReference>
<organism evidence="2 3">
    <name type="scientific">Aciduricibacillus chroicocephali</name>
    <dbReference type="NCBI Taxonomy" id="3054939"/>
    <lineage>
        <taxon>Bacteria</taxon>
        <taxon>Bacillati</taxon>
        <taxon>Bacillota</taxon>
        <taxon>Bacilli</taxon>
        <taxon>Bacillales</taxon>
        <taxon>Bacillaceae</taxon>
        <taxon>Aciduricibacillus</taxon>
    </lineage>
</organism>
<name>A0ABY9KVL0_9BACI</name>
<dbReference type="PROSITE" id="PS51257">
    <property type="entry name" value="PROKAR_LIPOPROTEIN"/>
    <property type="match status" value="1"/>
</dbReference>
<feature type="region of interest" description="Disordered" evidence="1">
    <location>
        <begin position="22"/>
        <end position="80"/>
    </location>
</feature>
<accession>A0ABY9KVL0</accession>
<keyword evidence="3" id="KW-1185">Reference proteome</keyword>
<dbReference type="RefSeq" id="WP_348025913.1">
    <property type="nucleotide sequence ID" value="NZ_CP129113.1"/>
</dbReference>
<sequence>MKKLLMVTAAILFLTVGCSNNQDSRKNKLEEADEEGKMTEQLRVNEETDTKRERKPQDIQNKIYNEEVAEDKPSLNTNEQTNRIAKRLGKEKDIKAAQVAMNEKKVMIGLMLQKKISPDLKEKVTRIVNEMEPGKEVVIYTDNIDWNRRKDEGITR</sequence>
<gene>
    <name evidence="2" type="ORF">QR721_08435</name>
</gene>
<evidence type="ECO:0000313" key="2">
    <source>
        <dbReference type="EMBL" id="WLV23673.1"/>
    </source>
</evidence>
<evidence type="ECO:0000256" key="1">
    <source>
        <dbReference type="SAM" id="MobiDB-lite"/>
    </source>
</evidence>